<dbReference type="PANTHER" id="PTHR33932:SF4">
    <property type="entry name" value="NA(+)_H(+) ANTIPORTER SUBUNIT B"/>
    <property type="match status" value="1"/>
</dbReference>
<organism evidence="8 9">
    <name type="scientific">Methanoculleus formosensis</name>
    <dbReference type="NCBI Taxonomy" id="2590886"/>
    <lineage>
        <taxon>Archaea</taxon>
        <taxon>Methanobacteriati</taxon>
        <taxon>Methanobacteriota</taxon>
        <taxon>Stenosarchaea group</taxon>
        <taxon>Methanomicrobia</taxon>
        <taxon>Methanomicrobiales</taxon>
        <taxon>Methanomicrobiaceae</taxon>
        <taxon>Methanoculleus</taxon>
    </lineage>
</organism>
<proteinExistence type="predicted"/>
<dbReference type="EMBL" id="VHLL01000006">
    <property type="protein sequence ID" value="MCT8337894.1"/>
    <property type="molecule type" value="Genomic_DNA"/>
</dbReference>
<name>A0A9E4ZLM1_9EURY</name>
<evidence type="ECO:0000256" key="2">
    <source>
        <dbReference type="ARBA" id="ARBA00022475"/>
    </source>
</evidence>
<dbReference type="InterPro" id="IPR050622">
    <property type="entry name" value="CPA3_antiporter_subunitB"/>
</dbReference>
<keyword evidence="9" id="KW-1185">Reference proteome</keyword>
<keyword evidence="4 6" id="KW-1133">Transmembrane helix</keyword>
<gene>
    <name evidence="8" type="ORF">FKB36_10460</name>
</gene>
<feature type="transmembrane region" description="Helical" evidence="6">
    <location>
        <begin position="12"/>
        <end position="31"/>
    </location>
</feature>
<dbReference type="RefSeq" id="WP_261598012.1">
    <property type="nucleotide sequence ID" value="NZ_VHLL01000006.1"/>
</dbReference>
<feature type="domain" description="Na+/H+ antiporter MnhB subunit-related protein" evidence="7">
    <location>
        <begin position="6"/>
        <end position="129"/>
    </location>
</feature>
<feature type="transmembrane region" description="Helical" evidence="6">
    <location>
        <begin position="118"/>
        <end position="136"/>
    </location>
</feature>
<evidence type="ECO:0000256" key="3">
    <source>
        <dbReference type="ARBA" id="ARBA00022692"/>
    </source>
</evidence>
<evidence type="ECO:0000313" key="8">
    <source>
        <dbReference type="EMBL" id="MCT8337894.1"/>
    </source>
</evidence>
<protein>
    <submittedName>
        <fullName evidence="8">Cation:proton antiporter</fullName>
    </submittedName>
</protein>
<keyword evidence="2" id="KW-1003">Cell membrane</keyword>
<dbReference type="GO" id="GO:0005886">
    <property type="term" value="C:plasma membrane"/>
    <property type="evidence" value="ECO:0007669"/>
    <property type="project" value="UniProtKB-SubCell"/>
</dbReference>
<feature type="transmembrane region" description="Helical" evidence="6">
    <location>
        <begin position="37"/>
        <end position="57"/>
    </location>
</feature>
<keyword evidence="3 6" id="KW-0812">Transmembrane</keyword>
<evidence type="ECO:0000256" key="6">
    <source>
        <dbReference type="SAM" id="Phobius"/>
    </source>
</evidence>
<accession>A0A9E4ZLM1</accession>
<evidence type="ECO:0000313" key="9">
    <source>
        <dbReference type="Proteomes" id="UP001065682"/>
    </source>
</evidence>
<evidence type="ECO:0000256" key="4">
    <source>
        <dbReference type="ARBA" id="ARBA00022989"/>
    </source>
</evidence>
<evidence type="ECO:0000259" key="7">
    <source>
        <dbReference type="Pfam" id="PF04039"/>
    </source>
</evidence>
<keyword evidence="5 6" id="KW-0472">Membrane</keyword>
<comment type="caution">
    <text evidence="8">The sequence shown here is derived from an EMBL/GenBank/DDBJ whole genome shotgun (WGS) entry which is preliminary data.</text>
</comment>
<feature type="transmembrane region" description="Helical" evidence="6">
    <location>
        <begin position="69"/>
        <end position="98"/>
    </location>
</feature>
<dbReference type="AlphaFoldDB" id="A0A9E4ZLM1"/>
<sequence length="142" mass="15288">MRENVVIRTVTRLAVPFILVFGLYIILHGSSRAGGGFQGGVIVASAFILIGIAFGLDETQRRIREKVRTIASILGISIFIGIGLLCILFGANFLGYAAIPLPLDTPWVRGLMMEAVEIGIGITVMAVMTSIFYDVATKEEGE</sequence>
<comment type="subcellular location">
    <subcellularLocation>
        <location evidence="1">Cell membrane</location>
        <topology evidence="1">Multi-pass membrane protein</topology>
    </subcellularLocation>
</comment>
<dbReference type="InterPro" id="IPR007182">
    <property type="entry name" value="MnhB"/>
</dbReference>
<evidence type="ECO:0000256" key="5">
    <source>
        <dbReference type="ARBA" id="ARBA00023136"/>
    </source>
</evidence>
<dbReference type="Proteomes" id="UP001065682">
    <property type="component" value="Unassembled WGS sequence"/>
</dbReference>
<dbReference type="PANTHER" id="PTHR33932">
    <property type="entry name" value="NA(+)/H(+) ANTIPORTER SUBUNIT B"/>
    <property type="match status" value="1"/>
</dbReference>
<reference evidence="8" key="1">
    <citation type="submission" date="2019-06" db="EMBL/GenBank/DDBJ databases">
        <title>Methanoculleus strain from Tamsui River, Taipei, Taiwan.</title>
        <authorList>
            <person name="You Y.-T."/>
            <person name="Chen S.-C."/>
            <person name="Lai S.-J."/>
            <person name="Lee Y.-C."/>
            <person name="Lai M.-C."/>
        </authorList>
    </citation>
    <scope>NUCLEOTIDE SEQUENCE</scope>
    <source>
        <strain evidence="8">Afa-1</strain>
    </source>
</reference>
<evidence type="ECO:0000256" key="1">
    <source>
        <dbReference type="ARBA" id="ARBA00004651"/>
    </source>
</evidence>
<dbReference type="Pfam" id="PF04039">
    <property type="entry name" value="MnhB"/>
    <property type="match status" value="1"/>
</dbReference>